<name>A0AB38XPH4_9ACTO</name>
<reference evidence="1" key="1">
    <citation type="submission" date="2023-01" db="EMBL/GenBank/DDBJ databases">
        <title>Comparative Genomic Analysis of the Clinically-Derived Winkia Strain NY0527 Provides Evidence into the Taxonomic Reassignment of Winkia neuii and Characterizes Their Virulence Traits.</title>
        <authorList>
            <person name="Cai X."/>
            <person name="Peng Y."/>
            <person name="Li M."/>
            <person name="Qiu Y."/>
            <person name="Wang Y."/>
            <person name="Xu L."/>
            <person name="Hou Q."/>
        </authorList>
    </citation>
    <scope>NUCLEOTIDE SEQUENCE</scope>
    <source>
        <strain evidence="1">NY0527</strain>
    </source>
</reference>
<accession>A0AB38XPH4</accession>
<sequence length="51" mass="5471">MSCVNAVSVATIAEGGRERWWGKDGVSTNFRGRPIGADFGRAYPKAQDVAD</sequence>
<proteinExistence type="predicted"/>
<protein>
    <submittedName>
        <fullName evidence="1">Uncharacterized protein</fullName>
    </submittedName>
</protein>
<dbReference type="EMBL" id="CP116394">
    <property type="protein sequence ID" value="WCE46248.1"/>
    <property type="molecule type" value="Genomic_DNA"/>
</dbReference>
<dbReference type="AlphaFoldDB" id="A0AB38XPH4"/>
<evidence type="ECO:0000313" key="2">
    <source>
        <dbReference type="Proteomes" id="UP001211044"/>
    </source>
</evidence>
<gene>
    <name evidence="1" type="ORF">PIG85_00965</name>
</gene>
<evidence type="ECO:0000313" key="1">
    <source>
        <dbReference type="EMBL" id="WCE46248.1"/>
    </source>
</evidence>
<dbReference type="KEGG" id="wne:PIG85_00965"/>
<dbReference type="RefSeq" id="WP_155855898.1">
    <property type="nucleotide sequence ID" value="NZ_CP116394.1"/>
</dbReference>
<organism evidence="1 2">
    <name type="scientific">Winkia neuii subsp. anitrata</name>
    <dbReference type="NCBI Taxonomy" id="29318"/>
    <lineage>
        <taxon>Bacteria</taxon>
        <taxon>Bacillati</taxon>
        <taxon>Actinomycetota</taxon>
        <taxon>Actinomycetes</taxon>
        <taxon>Actinomycetales</taxon>
        <taxon>Actinomycetaceae</taxon>
        <taxon>Winkia</taxon>
    </lineage>
</organism>
<dbReference type="Proteomes" id="UP001211044">
    <property type="component" value="Chromosome"/>
</dbReference>